<dbReference type="SUPFAM" id="SSF51294">
    <property type="entry name" value="Hedgehog/intein (Hint) domain"/>
    <property type="match status" value="1"/>
</dbReference>
<dbReference type="Pfam" id="PF17289">
    <property type="entry name" value="Terminase_6C"/>
    <property type="match status" value="1"/>
</dbReference>
<dbReference type="InterPro" id="IPR035421">
    <property type="entry name" value="Terminase_6C"/>
</dbReference>
<dbReference type="Gene3D" id="3.10.28.10">
    <property type="entry name" value="Homing endonucleases"/>
    <property type="match status" value="1"/>
</dbReference>
<sequence>MTYLIEDRIRARQSSRRLQNLAMEAKRSAERGLILPDVTRQGIYALTQTNDVNQQITALNSLSEELQRRHLEKLLPLARDDFNAFCEYVSPDEPPESAWHVYLTELLQKIEMDPEMDRFILNCPPGHAKPLHVDTPVMMGDGSWKRIADITPGEEVITHTGRRRKVEAVHEQGVLPLLKIETEKGRVVYSAPDHPFQVTRPGAAPAWINAEDLRPGMNLTVVGGPIDEQNGRNDTSGMSEDAFRLAAFFAVCGGFNEAISPHTGKPYFNLQLWFAKTDQVEEAEALLTRMGIRYHKNWLPANRRHMLRLRNFDAKPLRDALGMAVRATERRVPEWVFKGDDVKVRAYLSTLYRLRATTPKRFSQATVSVAVKSPGLARDLQRLLARFDVDARMEAPERGLPKVIVRGPAVETLLDAGVQFLGRNDADFIAKRLPYGSKATDKVVEVSPAGQGECRCLTVYKDSTFLADGVVVHNSTYASRLFVAWRLGRQPTLKIIGGGHSQRFVENEFSKKIRGLVGSPEFRRVFPEVVIDYSTRAADQWAIAGKGGQYVAKGVGQAVHGFRAHFACVDDPYAKIEEAESAVQREKVNTWFVGDIGSRMLPMSKMFLIMTRFHEHDLTGHLMDMNKHLPPYARWHQVEAPALCVDEENDVLGRKLGDVLWDYYDLAFYVTKKTEWTFQRFALVYQQMADATSDDSVASKFQFYRQPLHKTDEALKKAREEGLIDEVGRAKPDRRAYYRRIVLSVDCAAKVTERADYTVAQTWGETHDGQYHLLRQTRKKVEFNDMIPLIEKQAIDDDVDVILVEDKGQGTAYIQNRGRTDSQRRLAPAPIVGIDPHGQSKEFRFDEVSPLITAGDVYLPKDAEWLSGFVKEVAQFPDGAHDDQVDAMTQALKYMKGRRTRYGSKKIGSFG</sequence>
<evidence type="ECO:0000256" key="4">
    <source>
        <dbReference type="ARBA" id="ARBA00023219"/>
    </source>
</evidence>
<dbReference type="CDD" id="cd00081">
    <property type="entry name" value="Hint"/>
    <property type="match status" value="1"/>
</dbReference>
<dbReference type="InterPro" id="IPR003587">
    <property type="entry name" value="Hint_dom_N"/>
</dbReference>
<keyword evidence="1" id="KW-1188">Viral release from host cell</keyword>
<dbReference type="InterPro" id="IPR006517">
    <property type="entry name" value="Phage_terminase_lsu-like_C"/>
</dbReference>
<keyword evidence="7" id="KW-1185">Reference proteome</keyword>
<protein>
    <submittedName>
        <fullName evidence="6">Terminase large subunit</fullName>
    </submittedName>
</protein>
<name>A0A9E7MRP2_9CAUD</name>
<evidence type="ECO:0000256" key="1">
    <source>
        <dbReference type="ARBA" id="ARBA00022612"/>
    </source>
</evidence>
<keyword evidence="3" id="KW-0067">ATP-binding</keyword>
<dbReference type="InterPro" id="IPR036844">
    <property type="entry name" value="Hint_dom_sf"/>
</dbReference>
<evidence type="ECO:0000313" key="6">
    <source>
        <dbReference type="EMBL" id="USN15631.1"/>
    </source>
</evidence>
<gene>
    <name evidence="6" type="ORF">KIKIMORA_05130</name>
</gene>
<dbReference type="SMART" id="SM00306">
    <property type="entry name" value="HintN"/>
    <property type="match status" value="1"/>
</dbReference>
<dbReference type="Proteomes" id="UP001056576">
    <property type="component" value="Segment"/>
</dbReference>
<dbReference type="Gene3D" id="3.30.420.240">
    <property type="match status" value="1"/>
</dbReference>
<accession>A0A9E7MRP2</accession>
<feature type="domain" description="Hint" evidence="5">
    <location>
        <begin position="128"/>
        <end position="223"/>
    </location>
</feature>
<organism evidence="6 7">
    <name type="scientific">Brevundimonas phage vB_BpoS-Kikimora</name>
    <dbReference type="NCBI Taxonomy" id="2948601"/>
    <lineage>
        <taxon>Viruses</taxon>
        <taxon>Duplodnaviria</taxon>
        <taxon>Heunggongvirae</taxon>
        <taxon>Uroviricota</taxon>
        <taxon>Caudoviricetes</taxon>
        <taxon>Jeanschmidtviridae</taxon>
        <taxon>Kikimoravirus</taxon>
        <taxon>Kikimoravirus kikimora</taxon>
    </lineage>
</organism>
<evidence type="ECO:0000256" key="2">
    <source>
        <dbReference type="ARBA" id="ARBA00022741"/>
    </source>
</evidence>
<evidence type="ECO:0000313" key="7">
    <source>
        <dbReference type="Proteomes" id="UP001056576"/>
    </source>
</evidence>
<evidence type="ECO:0000256" key="3">
    <source>
        <dbReference type="ARBA" id="ARBA00022840"/>
    </source>
</evidence>
<keyword evidence="4" id="KW-0231">Viral genome packaging</keyword>
<dbReference type="EMBL" id="ON529857">
    <property type="protein sequence ID" value="USN15631.1"/>
    <property type="molecule type" value="Genomic_DNA"/>
</dbReference>
<proteinExistence type="predicted"/>
<dbReference type="GO" id="GO:0005524">
    <property type="term" value="F:ATP binding"/>
    <property type="evidence" value="ECO:0007669"/>
    <property type="project" value="UniProtKB-KW"/>
</dbReference>
<dbReference type="InterPro" id="IPR027434">
    <property type="entry name" value="Homing_endonucl"/>
</dbReference>
<dbReference type="InterPro" id="IPR030934">
    <property type="entry name" value="Intein_C"/>
</dbReference>
<dbReference type="NCBIfam" id="TIGR01630">
    <property type="entry name" value="psiM2_ORF9"/>
    <property type="match status" value="1"/>
</dbReference>
<dbReference type="NCBIfam" id="TIGR01443">
    <property type="entry name" value="intein_Cterm"/>
    <property type="match status" value="1"/>
</dbReference>
<keyword evidence="2" id="KW-0547">Nucleotide-binding</keyword>
<evidence type="ECO:0000259" key="5">
    <source>
        <dbReference type="SMART" id="SM00306"/>
    </source>
</evidence>
<dbReference type="Gene3D" id="2.170.16.10">
    <property type="entry name" value="Hedgehog/Intein (Hint) domain"/>
    <property type="match status" value="1"/>
</dbReference>
<reference evidence="6 7" key="1">
    <citation type="submission" date="2022-05" db="EMBL/GenBank/DDBJ databases">
        <authorList>
            <person name="Friedrich I."/>
            <person name="Poehlein A."/>
            <person name="Schneider D."/>
            <person name="Hertel R."/>
            <person name="Daniel R."/>
        </authorList>
    </citation>
    <scope>NUCLEOTIDE SEQUENCE [LARGE SCALE GENOMIC DNA]</scope>
</reference>